<dbReference type="AlphaFoldDB" id="A0AAD7HBJ6"/>
<protein>
    <submittedName>
        <fullName evidence="2">Alpha/Beta hydrolase protein</fullName>
    </submittedName>
</protein>
<keyword evidence="3" id="KW-1185">Reference proteome</keyword>
<organism evidence="2 3">
    <name type="scientific">Mycena maculata</name>
    <dbReference type="NCBI Taxonomy" id="230809"/>
    <lineage>
        <taxon>Eukaryota</taxon>
        <taxon>Fungi</taxon>
        <taxon>Dikarya</taxon>
        <taxon>Basidiomycota</taxon>
        <taxon>Agaricomycotina</taxon>
        <taxon>Agaricomycetes</taxon>
        <taxon>Agaricomycetidae</taxon>
        <taxon>Agaricales</taxon>
        <taxon>Marasmiineae</taxon>
        <taxon>Mycenaceae</taxon>
        <taxon>Mycena</taxon>
    </lineage>
</organism>
<reference evidence="2" key="1">
    <citation type="submission" date="2023-03" db="EMBL/GenBank/DDBJ databases">
        <title>Massive genome expansion in bonnet fungi (Mycena s.s.) driven by repeated elements and novel gene families across ecological guilds.</title>
        <authorList>
            <consortium name="Lawrence Berkeley National Laboratory"/>
            <person name="Harder C.B."/>
            <person name="Miyauchi S."/>
            <person name="Viragh M."/>
            <person name="Kuo A."/>
            <person name="Thoen E."/>
            <person name="Andreopoulos B."/>
            <person name="Lu D."/>
            <person name="Skrede I."/>
            <person name="Drula E."/>
            <person name="Henrissat B."/>
            <person name="Morin E."/>
            <person name="Kohler A."/>
            <person name="Barry K."/>
            <person name="LaButti K."/>
            <person name="Morin E."/>
            <person name="Salamov A."/>
            <person name="Lipzen A."/>
            <person name="Mereny Z."/>
            <person name="Hegedus B."/>
            <person name="Baldrian P."/>
            <person name="Stursova M."/>
            <person name="Weitz H."/>
            <person name="Taylor A."/>
            <person name="Grigoriev I.V."/>
            <person name="Nagy L.G."/>
            <person name="Martin F."/>
            <person name="Kauserud H."/>
        </authorList>
    </citation>
    <scope>NUCLEOTIDE SEQUENCE</scope>
    <source>
        <strain evidence="2">CBHHK188m</strain>
    </source>
</reference>
<comment type="caution">
    <text evidence="2">The sequence shown here is derived from an EMBL/GenBank/DDBJ whole genome shotgun (WGS) entry which is preliminary data.</text>
</comment>
<name>A0AAD7HBJ6_9AGAR</name>
<gene>
    <name evidence="2" type="ORF">DFH07DRAFT_1013366</name>
</gene>
<dbReference type="PANTHER" id="PTHR42103:SF2">
    <property type="entry name" value="AB HYDROLASE-1 DOMAIN-CONTAINING PROTEIN"/>
    <property type="match status" value="1"/>
</dbReference>
<keyword evidence="2" id="KW-0378">Hydrolase</keyword>
<proteinExistence type="predicted"/>
<dbReference type="Gene3D" id="3.40.50.1820">
    <property type="entry name" value="alpha/beta hydrolase"/>
    <property type="match status" value="1"/>
</dbReference>
<evidence type="ECO:0000259" key="1">
    <source>
        <dbReference type="Pfam" id="PF00561"/>
    </source>
</evidence>
<dbReference type="SUPFAM" id="SSF53474">
    <property type="entry name" value="alpha/beta-Hydrolases"/>
    <property type="match status" value="1"/>
</dbReference>
<dbReference type="InterPro" id="IPR000073">
    <property type="entry name" value="AB_hydrolase_1"/>
</dbReference>
<accession>A0AAD7HBJ6</accession>
<feature type="domain" description="AB hydrolase-1" evidence="1">
    <location>
        <begin position="52"/>
        <end position="117"/>
    </location>
</feature>
<sequence>MSLVPLRTAVSLQVVLAPPPTSGVERKLAVLLHPWSRLGGRMNDPVLLELQAPLHAKGYHVLRYNTRGVGRSTGWGSFTGLSEADDLAALIEWAIGEVGGVQDVVVLGYSHGSLVASLQPPLPNIRTSHVLLSYPLSVRGFLTLFRHAHYAETLKALVSNEKARVLCVYGDADEFTGEGAYEPWKRELEEAGRVKVVEVKGGSHFWRGEDADEMLRIIREWVP</sequence>
<dbReference type="Pfam" id="PF00561">
    <property type="entry name" value="Abhydrolase_1"/>
    <property type="match status" value="1"/>
</dbReference>
<evidence type="ECO:0000313" key="3">
    <source>
        <dbReference type="Proteomes" id="UP001215280"/>
    </source>
</evidence>
<evidence type="ECO:0000313" key="2">
    <source>
        <dbReference type="EMBL" id="KAJ7716723.1"/>
    </source>
</evidence>
<dbReference type="EMBL" id="JARJLG010000328">
    <property type="protein sequence ID" value="KAJ7716723.1"/>
    <property type="molecule type" value="Genomic_DNA"/>
</dbReference>
<dbReference type="Proteomes" id="UP001215280">
    <property type="component" value="Unassembled WGS sequence"/>
</dbReference>
<dbReference type="GO" id="GO:0016787">
    <property type="term" value="F:hydrolase activity"/>
    <property type="evidence" value="ECO:0007669"/>
    <property type="project" value="UniProtKB-KW"/>
</dbReference>
<dbReference type="InterPro" id="IPR029058">
    <property type="entry name" value="AB_hydrolase_fold"/>
</dbReference>
<dbReference type="PANTHER" id="PTHR42103">
    <property type="entry name" value="ALPHA/BETA-HYDROLASES SUPERFAMILY PROTEIN"/>
    <property type="match status" value="1"/>
</dbReference>